<dbReference type="RefSeq" id="WP_134833623.1">
    <property type="nucleotide sequence ID" value="NZ_CP037939.1"/>
</dbReference>
<protein>
    <submittedName>
        <fullName evidence="4">TetR/AcrR family transcriptional regulator</fullName>
    </submittedName>
</protein>
<dbReference type="EMBL" id="CP037939">
    <property type="protein sequence ID" value="QBR48352.1"/>
    <property type="molecule type" value="Genomic_DNA"/>
</dbReference>
<evidence type="ECO:0000256" key="1">
    <source>
        <dbReference type="ARBA" id="ARBA00023125"/>
    </source>
</evidence>
<name>A0ABX5SPK4_9LACO</name>
<evidence type="ECO:0000313" key="5">
    <source>
        <dbReference type="Proteomes" id="UP000295756"/>
    </source>
</evidence>
<keyword evidence="1 2" id="KW-0238">DNA-binding</keyword>
<dbReference type="Proteomes" id="UP000295756">
    <property type="component" value="Chromosome"/>
</dbReference>
<reference evidence="4 5" key="1">
    <citation type="submission" date="2019-03" db="EMBL/GenBank/DDBJ databases">
        <title>Complete Genome Sequence of Leuconostoc kimchii strain NKJ218 Isolated from Homemade Kimchi.</title>
        <authorList>
            <person name="Jung J.Y."/>
            <person name="Jin H.M."/>
            <person name="Jung J.-W."/>
            <person name="Lee S.-Y."/>
            <person name="Ryu B.-G."/>
            <person name="Han S.-S."/>
            <person name="Kang H.K."/>
            <person name="Choi H.W."/>
            <person name="Chung E.J."/>
            <person name="Choi K.-M."/>
        </authorList>
    </citation>
    <scope>NUCLEOTIDE SEQUENCE [LARGE SCALE GENOMIC DNA]</scope>
    <source>
        <strain evidence="4 5">NKJ218</strain>
    </source>
</reference>
<dbReference type="Pfam" id="PF00440">
    <property type="entry name" value="TetR_N"/>
    <property type="match status" value="1"/>
</dbReference>
<proteinExistence type="predicted"/>
<dbReference type="InterPro" id="IPR001647">
    <property type="entry name" value="HTH_TetR"/>
</dbReference>
<dbReference type="PANTHER" id="PTHR43479:SF11">
    <property type="entry name" value="ACREF_ENVCD OPERON REPRESSOR-RELATED"/>
    <property type="match status" value="1"/>
</dbReference>
<evidence type="ECO:0000313" key="4">
    <source>
        <dbReference type="EMBL" id="QBR48352.1"/>
    </source>
</evidence>
<dbReference type="PANTHER" id="PTHR43479">
    <property type="entry name" value="ACREF/ENVCD OPERON REPRESSOR-RELATED"/>
    <property type="match status" value="1"/>
</dbReference>
<feature type="domain" description="HTH tetR-type" evidence="3">
    <location>
        <begin position="7"/>
        <end position="68"/>
    </location>
</feature>
<evidence type="ECO:0000256" key="2">
    <source>
        <dbReference type="PROSITE-ProRule" id="PRU00335"/>
    </source>
</evidence>
<dbReference type="PROSITE" id="PS50977">
    <property type="entry name" value="HTH_TETR_2"/>
    <property type="match status" value="1"/>
</dbReference>
<organism evidence="4 5">
    <name type="scientific">Leuconostoc kimchii</name>
    <dbReference type="NCBI Taxonomy" id="136609"/>
    <lineage>
        <taxon>Bacteria</taxon>
        <taxon>Bacillati</taxon>
        <taxon>Bacillota</taxon>
        <taxon>Bacilli</taxon>
        <taxon>Lactobacillales</taxon>
        <taxon>Lactobacillaceae</taxon>
        <taxon>Leuconostoc</taxon>
    </lineage>
</organism>
<evidence type="ECO:0000259" key="3">
    <source>
        <dbReference type="PROSITE" id="PS50977"/>
    </source>
</evidence>
<sequence length="184" mass="21139">MKNRIAVQTKGRIRGALLTLLKEEQNLGMITIAALSDEAGISRRTFYRYYASKEEILTTYITSLINEYIVELKQSRLEKFEDLVIFFFNFWTQYADELSVFQKAGLFSIIVETSNKVLPDLYPTVGAPWQIVSKNQQDIVYAIRYGIGGFWNVLSQWLACDRENVSVPELSRMLLNAMNSAQES</sequence>
<feature type="DNA-binding region" description="H-T-H motif" evidence="2">
    <location>
        <begin position="31"/>
        <end position="50"/>
    </location>
</feature>
<dbReference type="InterPro" id="IPR009057">
    <property type="entry name" value="Homeodomain-like_sf"/>
</dbReference>
<dbReference type="InterPro" id="IPR050624">
    <property type="entry name" value="HTH-type_Tx_Regulator"/>
</dbReference>
<dbReference type="Gene3D" id="1.10.357.10">
    <property type="entry name" value="Tetracycline Repressor, domain 2"/>
    <property type="match status" value="1"/>
</dbReference>
<accession>A0ABX5SPK4</accession>
<dbReference type="SUPFAM" id="SSF46689">
    <property type="entry name" value="Homeodomain-like"/>
    <property type="match status" value="1"/>
</dbReference>
<keyword evidence="5" id="KW-1185">Reference proteome</keyword>
<gene>
    <name evidence="4" type="ORF">EW139_09595</name>
</gene>